<dbReference type="SUPFAM" id="SSF56645">
    <property type="entry name" value="Acyl-CoA dehydrogenase NM domain-like"/>
    <property type="match status" value="1"/>
</dbReference>
<dbReference type="InterPro" id="IPR050741">
    <property type="entry name" value="Acyl-CoA_dehydrogenase"/>
</dbReference>
<evidence type="ECO:0000259" key="6">
    <source>
        <dbReference type="Pfam" id="PF00441"/>
    </source>
</evidence>
<dbReference type="InterPro" id="IPR009100">
    <property type="entry name" value="AcylCoA_DH/oxidase_NM_dom_sf"/>
</dbReference>
<feature type="domain" description="Acyl-CoA dehydrogenase/oxidase N-terminal" evidence="8">
    <location>
        <begin position="4"/>
        <end position="118"/>
    </location>
</feature>
<evidence type="ECO:0000256" key="5">
    <source>
        <dbReference type="ARBA" id="ARBA00023002"/>
    </source>
</evidence>
<proteinExistence type="inferred from homology"/>
<dbReference type="Gene3D" id="1.20.140.10">
    <property type="entry name" value="Butyryl-CoA Dehydrogenase, subunit A, domain 3"/>
    <property type="match status" value="1"/>
</dbReference>
<dbReference type="PROSITE" id="PS00073">
    <property type="entry name" value="ACYL_COA_DH_2"/>
    <property type="match status" value="1"/>
</dbReference>
<dbReference type="GO" id="GO:0003995">
    <property type="term" value="F:acyl-CoA dehydrogenase activity"/>
    <property type="evidence" value="ECO:0007669"/>
    <property type="project" value="InterPro"/>
</dbReference>
<comment type="cofactor">
    <cofactor evidence="1">
        <name>FAD</name>
        <dbReference type="ChEBI" id="CHEBI:57692"/>
    </cofactor>
</comment>
<name>A0A6J7JNL3_9ZZZZ</name>
<dbReference type="InterPro" id="IPR037069">
    <property type="entry name" value="AcylCoA_DH/ox_N_sf"/>
</dbReference>
<evidence type="ECO:0000256" key="2">
    <source>
        <dbReference type="ARBA" id="ARBA00009347"/>
    </source>
</evidence>
<keyword evidence="3" id="KW-0285">Flavoprotein</keyword>
<feature type="domain" description="Acyl-CoA dehydrogenase/oxidase C-terminal" evidence="6">
    <location>
        <begin position="234"/>
        <end position="379"/>
    </location>
</feature>
<dbReference type="EMBL" id="CAFBNF010000104">
    <property type="protein sequence ID" value="CAB4944311.1"/>
    <property type="molecule type" value="Genomic_DNA"/>
</dbReference>
<dbReference type="InterPro" id="IPR036250">
    <property type="entry name" value="AcylCo_DH-like_C"/>
</dbReference>
<dbReference type="AlphaFoldDB" id="A0A6J7JNL3"/>
<dbReference type="InterPro" id="IPR006089">
    <property type="entry name" value="Acyl-CoA_DH_CS"/>
</dbReference>
<evidence type="ECO:0000313" key="9">
    <source>
        <dbReference type="EMBL" id="CAB4944311.1"/>
    </source>
</evidence>
<dbReference type="InterPro" id="IPR009075">
    <property type="entry name" value="AcylCo_DH/oxidase_C"/>
</dbReference>
<dbReference type="InterPro" id="IPR013786">
    <property type="entry name" value="AcylCoA_DH/ox_N"/>
</dbReference>
<dbReference type="InterPro" id="IPR006091">
    <property type="entry name" value="Acyl-CoA_Oxase/DH_mid-dom"/>
</dbReference>
<dbReference type="GO" id="GO:0033539">
    <property type="term" value="P:fatty acid beta-oxidation using acyl-CoA dehydrogenase"/>
    <property type="evidence" value="ECO:0007669"/>
    <property type="project" value="TreeGrafter"/>
</dbReference>
<evidence type="ECO:0000259" key="8">
    <source>
        <dbReference type="Pfam" id="PF02771"/>
    </source>
</evidence>
<evidence type="ECO:0000256" key="3">
    <source>
        <dbReference type="ARBA" id="ARBA00022630"/>
    </source>
</evidence>
<dbReference type="GO" id="GO:0050660">
    <property type="term" value="F:flavin adenine dinucleotide binding"/>
    <property type="evidence" value="ECO:0007669"/>
    <property type="project" value="InterPro"/>
</dbReference>
<evidence type="ECO:0000256" key="1">
    <source>
        <dbReference type="ARBA" id="ARBA00001974"/>
    </source>
</evidence>
<reference evidence="9" key="1">
    <citation type="submission" date="2020-05" db="EMBL/GenBank/DDBJ databases">
        <authorList>
            <person name="Chiriac C."/>
            <person name="Salcher M."/>
            <person name="Ghai R."/>
            <person name="Kavagutti S V."/>
        </authorList>
    </citation>
    <scope>NUCLEOTIDE SEQUENCE</scope>
</reference>
<dbReference type="InterPro" id="IPR046373">
    <property type="entry name" value="Acyl-CoA_Oxase/DH_mid-dom_sf"/>
</dbReference>
<dbReference type="Gene3D" id="1.10.540.10">
    <property type="entry name" value="Acyl-CoA dehydrogenase/oxidase, N-terminal domain"/>
    <property type="match status" value="1"/>
</dbReference>
<evidence type="ECO:0000256" key="4">
    <source>
        <dbReference type="ARBA" id="ARBA00022827"/>
    </source>
</evidence>
<dbReference type="Pfam" id="PF02770">
    <property type="entry name" value="Acyl-CoA_dh_M"/>
    <property type="match status" value="1"/>
</dbReference>
<accession>A0A6J7JNL3</accession>
<gene>
    <name evidence="9" type="ORF">UFOPK3773_01035</name>
</gene>
<dbReference type="PANTHER" id="PTHR48083:SF6">
    <property type="entry name" value="ACYL-COA DEHYDROGENASE 6"/>
    <property type="match status" value="1"/>
</dbReference>
<sequence>MKLTSEHQQFRQVVRSIVENEINPHVDEWESAGIFPAHELFPKLAAVGALGLEYAPEVGGQGADHLFTLVLAEELGRADCAGVPMAIAVQTSMATPALAEFGSADLQQRYLAPALRGEMVCSIAVSEPDAGSDVAGLRTRAVRDGDSWVINGRKMWITNGTQADWLCLLARTVEPGEEPETGYSGMSMIVVPTDVPGFGVGRKIEKMGNRSSDTAELVFDNVRVPVSNVIGEVGRGFQQQMAQFQIERLVGAYMAVSGSRRAIDRTMEYLRVREAFGKPLLANQVIQYRLAELIAEIDVVQQYCYAAADLLVSGEDATRMATIAKLKAGRLVREVADACVQYHGGMGYAEEMWVARYFRDARLVSVGGGADEVMLRIITMLEGMGKR</sequence>
<dbReference type="FunFam" id="2.40.110.10:FF:000002">
    <property type="entry name" value="Acyl-CoA dehydrogenase fadE12"/>
    <property type="match status" value="1"/>
</dbReference>
<organism evidence="9">
    <name type="scientific">freshwater metagenome</name>
    <dbReference type="NCBI Taxonomy" id="449393"/>
    <lineage>
        <taxon>unclassified sequences</taxon>
        <taxon>metagenomes</taxon>
        <taxon>ecological metagenomes</taxon>
    </lineage>
</organism>
<protein>
    <submittedName>
        <fullName evidence="9">Unannotated protein</fullName>
    </submittedName>
</protein>
<keyword evidence="4" id="KW-0274">FAD</keyword>
<dbReference type="Pfam" id="PF02771">
    <property type="entry name" value="Acyl-CoA_dh_N"/>
    <property type="match status" value="1"/>
</dbReference>
<feature type="domain" description="Acyl-CoA oxidase/dehydrogenase middle" evidence="7">
    <location>
        <begin position="123"/>
        <end position="222"/>
    </location>
</feature>
<evidence type="ECO:0000259" key="7">
    <source>
        <dbReference type="Pfam" id="PF02770"/>
    </source>
</evidence>
<dbReference type="GO" id="GO:0005737">
    <property type="term" value="C:cytoplasm"/>
    <property type="evidence" value="ECO:0007669"/>
    <property type="project" value="TreeGrafter"/>
</dbReference>
<keyword evidence="5" id="KW-0560">Oxidoreductase</keyword>
<dbReference type="SUPFAM" id="SSF47203">
    <property type="entry name" value="Acyl-CoA dehydrogenase C-terminal domain-like"/>
    <property type="match status" value="1"/>
</dbReference>
<dbReference type="Pfam" id="PF00441">
    <property type="entry name" value="Acyl-CoA_dh_1"/>
    <property type="match status" value="1"/>
</dbReference>
<comment type="similarity">
    <text evidence="2">Belongs to the acyl-CoA dehydrogenase family.</text>
</comment>
<dbReference type="PANTHER" id="PTHR48083">
    <property type="entry name" value="MEDIUM-CHAIN SPECIFIC ACYL-COA DEHYDROGENASE, MITOCHONDRIAL-RELATED"/>
    <property type="match status" value="1"/>
</dbReference>
<dbReference type="Gene3D" id="2.40.110.10">
    <property type="entry name" value="Butyryl-CoA Dehydrogenase, subunit A, domain 2"/>
    <property type="match status" value="1"/>
</dbReference>
<dbReference type="PROSITE" id="PS00072">
    <property type="entry name" value="ACYL_COA_DH_1"/>
    <property type="match status" value="1"/>
</dbReference>